<evidence type="ECO:0000313" key="1">
    <source>
        <dbReference type="EMBL" id="GFR82431.1"/>
    </source>
</evidence>
<gene>
    <name evidence="1" type="ORF">ElyMa_004097200</name>
</gene>
<organism evidence="1 2">
    <name type="scientific">Elysia marginata</name>
    <dbReference type="NCBI Taxonomy" id="1093978"/>
    <lineage>
        <taxon>Eukaryota</taxon>
        <taxon>Metazoa</taxon>
        <taxon>Spiralia</taxon>
        <taxon>Lophotrochozoa</taxon>
        <taxon>Mollusca</taxon>
        <taxon>Gastropoda</taxon>
        <taxon>Heterobranchia</taxon>
        <taxon>Euthyneura</taxon>
        <taxon>Panpulmonata</taxon>
        <taxon>Sacoglossa</taxon>
        <taxon>Placobranchoidea</taxon>
        <taxon>Plakobranchidae</taxon>
        <taxon>Elysia</taxon>
    </lineage>
</organism>
<dbReference type="Proteomes" id="UP000762676">
    <property type="component" value="Unassembled WGS sequence"/>
</dbReference>
<accession>A0AAV4GCQ7</accession>
<reference evidence="1 2" key="1">
    <citation type="journal article" date="2021" name="Elife">
        <title>Chloroplast acquisition without the gene transfer in kleptoplastic sea slugs, Plakobranchus ocellatus.</title>
        <authorList>
            <person name="Maeda T."/>
            <person name="Takahashi S."/>
            <person name="Yoshida T."/>
            <person name="Shimamura S."/>
            <person name="Takaki Y."/>
            <person name="Nagai Y."/>
            <person name="Toyoda A."/>
            <person name="Suzuki Y."/>
            <person name="Arimoto A."/>
            <person name="Ishii H."/>
            <person name="Satoh N."/>
            <person name="Nishiyama T."/>
            <person name="Hasebe M."/>
            <person name="Maruyama T."/>
            <person name="Minagawa J."/>
            <person name="Obokata J."/>
            <person name="Shigenobu S."/>
        </authorList>
    </citation>
    <scope>NUCLEOTIDE SEQUENCE [LARGE SCALE GENOMIC DNA]</scope>
</reference>
<comment type="caution">
    <text evidence="1">The sequence shown here is derived from an EMBL/GenBank/DDBJ whole genome shotgun (WGS) entry which is preliminary data.</text>
</comment>
<keyword evidence="2" id="KW-1185">Reference proteome</keyword>
<name>A0AAV4GCQ7_9GAST</name>
<evidence type="ECO:0000313" key="2">
    <source>
        <dbReference type="Proteomes" id="UP000762676"/>
    </source>
</evidence>
<dbReference type="AlphaFoldDB" id="A0AAV4GCQ7"/>
<sequence length="95" mass="11123">MSRNKTRKQTVLTTEETMHPVRFQRDHVQHAGCTVSYQGTLLVLRNSERQDLSWRPFASLMIILFPSSLDRSTEMSRYGNHLNSNTLVHVQHRSR</sequence>
<dbReference type="EMBL" id="BMAT01008336">
    <property type="protein sequence ID" value="GFR82431.1"/>
    <property type="molecule type" value="Genomic_DNA"/>
</dbReference>
<proteinExistence type="predicted"/>
<protein>
    <submittedName>
        <fullName evidence="1">Uncharacterized protein</fullName>
    </submittedName>
</protein>